<feature type="transmembrane region" description="Helical" evidence="5">
    <location>
        <begin position="296"/>
        <end position="323"/>
    </location>
</feature>
<evidence type="ECO:0000256" key="1">
    <source>
        <dbReference type="ARBA" id="ARBA00004141"/>
    </source>
</evidence>
<feature type="transmembrane region" description="Helical" evidence="5">
    <location>
        <begin position="139"/>
        <end position="159"/>
    </location>
</feature>
<proteinExistence type="predicted"/>
<comment type="subcellular location">
    <subcellularLocation>
        <location evidence="1">Membrane</location>
        <topology evidence="1">Multi-pass membrane protein</topology>
    </subcellularLocation>
</comment>
<dbReference type="Pfam" id="PF13520">
    <property type="entry name" value="AA_permease_2"/>
    <property type="match status" value="1"/>
</dbReference>
<dbReference type="RefSeq" id="WP_010010680.1">
    <property type="nucleotide sequence ID" value="NZ_AZCN01000056.1"/>
</dbReference>
<evidence type="ECO:0000256" key="2">
    <source>
        <dbReference type="ARBA" id="ARBA00022692"/>
    </source>
</evidence>
<organism evidence="6 7">
    <name type="scientific">Loigolactobacillus coryniformis subsp. coryniformis KCTC 3167 = DSM 20001</name>
    <dbReference type="NCBI Taxonomy" id="913848"/>
    <lineage>
        <taxon>Bacteria</taxon>
        <taxon>Bacillati</taxon>
        <taxon>Bacillota</taxon>
        <taxon>Bacilli</taxon>
        <taxon>Lactobacillales</taxon>
        <taxon>Lactobacillaceae</taxon>
        <taxon>Loigolactobacillus</taxon>
    </lineage>
</organism>
<evidence type="ECO:0000313" key="6">
    <source>
        <dbReference type="EMBL" id="KRK15126.1"/>
    </source>
</evidence>
<accession>A0A0R1F043</accession>
<dbReference type="eggNOG" id="COG0531">
    <property type="taxonomic scope" value="Bacteria"/>
</dbReference>
<feature type="transmembrane region" description="Helical" evidence="5">
    <location>
        <begin position="431"/>
        <end position="448"/>
    </location>
</feature>
<feature type="transmembrane region" description="Helical" evidence="5">
    <location>
        <begin position="101"/>
        <end position="119"/>
    </location>
</feature>
<keyword evidence="2 5" id="KW-0812">Transmembrane</keyword>
<protein>
    <submittedName>
        <fullName evidence="6">Amino acid polyamine transport protein</fullName>
    </submittedName>
</protein>
<dbReference type="Proteomes" id="UP000051181">
    <property type="component" value="Unassembled WGS sequence"/>
</dbReference>
<keyword evidence="3 5" id="KW-1133">Transmembrane helix</keyword>
<dbReference type="PATRIC" id="fig|913848.6.peg.1932"/>
<feature type="transmembrane region" description="Helical" evidence="5">
    <location>
        <begin position="47"/>
        <end position="80"/>
    </location>
</feature>
<keyword evidence="4 5" id="KW-0472">Membrane</keyword>
<gene>
    <name evidence="6" type="ORF">FD22_GL001891</name>
</gene>
<feature type="transmembrane region" description="Helical" evidence="5">
    <location>
        <begin position="171"/>
        <end position="192"/>
    </location>
</feature>
<feature type="transmembrane region" description="Helical" evidence="5">
    <location>
        <begin position="344"/>
        <end position="364"/>
    </location>
</feature>
<name>A0A0R1F043_9LACO</name>
<evidence type="ECO:0000256" key="4">
    <source>
        <dbReference type="ARBA" id="ARBA00023136"/>
    </source>
</evidence>
<evidence type="ECO:0000313" key="7">
    <source>
        <dbReference type="Proteomes" id="UP000051181"/>
    </source>
</evidence>
<dbReference type="PANTHER" id="PTHR47704:SF1">
    <property type="entry name" value="POTASSIUM TRANSPORTER KIMA"/>
    <property type="match status" value="1"/>
</dbReference>
<feature type="transmembrane region" description="Helical" evidence="5">
    <location>
        <begin position="370"/>
        <end position="386"/>
    </location>
</feature>
<dbReference type="GO" id="GO:0022857">
    <property type="term" value="F:transmembrane transporter activity"/>
    <property type="evidence" value="ECO:0007669"/>
    <property type="project" value="InterPro"/>
</dbReference>
<comment type="caution">
    <text evidence="6">The sequence shown here is derived from an EMBL/GenBank/DDBJ whole genome shotgun (WGS) entry which is preliminary data.</text>
</comment>
<evidence type="ECO:0000256" key="3">
    <source>
        <dbReference type="ARBA" id="ARBA00022989"/>
    </source>
</evidence>
<reference evidence="6 7" key="1">
    <citation type="journal article" date="2015" name="Genome Announc.">
        <title>Expanding the biotechnology potential of lactobacilli through comparative genomics of 213 strains and associated genera.</title>
        <authorList>
            <person name="Sun Z."/>
            <person name="Harris H.M."/>
            <person name="McCann A."/>
            <person name="Guo C."/>
            <person name="Argimon S."/>
            <person name="Zhang W."/>
            <person name="Yang X."/>
            <person name="Jeffery I.B."/>
            <person name="Cooney J.C."/>
            <person name="Kagawa T.F."/>
            <person name="Liu W."/>
            <person name="Song Y."/>
            <person name="Salvetti E."/>
            <person name="Wrobel A."/>
            <person name="Rasinkangas P."/>
            <person name="Parkhill J."/>
            <person name="Rea M.C."/>
            <person name="O'Sullivan O."/>
            <person name="Ritari J."/>
            <person name="Douillard F.P."/>
            <person name="Paul Ross R."/>
            <person name="Yang R."/>
            <person name="Briner A.E."/>
            <person name="Felis G.E."/>
            <person name="de Vos W.M."/>
            <person name="Barrangou R."/>
            <person name="Klaenhammer T.R."/>
            <person name="Caufield P.W."/>
            <person name="Cui Y."/>
            <person name="Zhang H."/>
            <person name="O'Toole P.W."/>
        </authorList>
    </citation>
    <scope>NUCLEOTIDE SEQUENCE [LARGE SCALE GENOMIC DNA]</scope>
    <source>
        <strain evidence="6 7">DSM 20001</strain>
    </source>
</reference>
<evidence type="ECO:0000256" key="5">
    <source>
        <dbReference type="SAM" id="Phobius"/>
    </source>
</evidence>
<dbReference type="PANTHER" id="PTHR47704">
    <property type="entry name" value="POTASSIUM TRANSPORTER KIMA"/>
    <property type="match status" value="1"/>
</dbReference>
<dbReference type="InterPro" id="IPR002293">
    <property type="entry name" value="AA/rel_permease1"/>
</dbReference>
<dbReference type="InterPro" id="IPR053153">
    <property type="entry name" value="APC_K+_Transporter"/>
</dbReference>
<feature type="transmembrane region" description="Helical" evidence="5">
    <location>
        <begin position="407"/>
        <end position="425"/>
    </location>
</feature>
<dbReference type="AlphaFoldDB" id="A0A0R1F043"/>
<sequence length="608" mass="66726">MQQLKRFFIGKPLKSSDEGGQQLGKLKALALLSSDALSSVAYGPEQIITALVVLSAAAMWYSLPIAAFVLILLLSLILSYRQIIHAYPQGGGAYVVSSENLGMYPGLIAGGSLLVDYMLTVAVSVSSGTEAITSAIPALYGHQVGIAILIVVFITAMNLRGLRDSASFLMVPVYLFVIMLTIMIVTGLVEIATGARSFHATSLVGAAVPGVTVGLILRAFSSGSSSLTGVEAISNAVPFFKKPKAKNAAETLAIVGLLLGFFFAGITFLSWYFGILPQQKVTILAQLGQHIFGKGTVYYILQFSTALILALAANTGFSAFPILAYNLAKDKFMPHMYMDRGDRLGYSNGILTLAVGSIILIFIFNGSTERLIPLYATGVFVPFTLSQSGMIRKWWHERPKGWVGRSIANFTGALISLAIFVFLLMYHMSGVWPYFIIMPIMIFIFYKIHDHYKKVAAQLRLIEAVNFHDYDGSTVIVLVSNVTQVTAGALNYARSIGDYVIAMHVSMDENPGKERETESEFKADFPDIRFVDIHSSYRSIARPVLRFADIIAKNAKERNYTTTILVPQFVPKKPWQNILHNQTSFRLRAALATRENIILATYSYHLKK</sequence>
<dbReference type="EMBL" id="AZCN01000056">
    <property type="protein sequence ID" value="KRK15126.1"/>
    <property type="molecule type" value="Genomic_DNA"/>
</dbReference>
<feature type="transmembrane region" description="Helical" evidence="5">
    <location>
        <begin position="198"/>
        <end position="217"/>
    </location>
</feature>
<dbReference type="GeneID" id="65917565"/>
<feature type="transmembrane region" description="Helical" evidence="5">
    <location>
        <begin position="251"/>
        <end position="276"/>
    </location>
</feature>
<dbReference type="GO" id="GO:0016020">
    <property type="term" value="C:membrane"/>
    <property type="evidence" value="ECO:0007669"/>
    <property type="project" value="UniProtKB-SubCell"/>
</dbReference>
<dbReference type="Gene3D" id="1.20.1740.10">
    <property type="entry name" value="Amino acid/polyamine transporter I"/>
    <property type="match status" value="1"/>
</dbReference>